<feature type="compositionally biased region" description="Basic and acidic residues" evidence="1">
    <location>
        <begin position="12"/>
        <end position="30"/>
    </location>
</feature>
<organism evidence="2 3">
    <name type="scientific">Lithohypha guttulata</name>
    <dbReference type="NCBI Taxonomy" id="1690604"/>
    <lineage>
        <taxon>Eukaryota</taxon>
        <taxon>Fungi</taxon>
        <taxon>Dikarya</taxon>
        <taxon>Ascomycota</taxon>
        <taxon>Pezizomycotina</taxon>
        <taxon>Eurotiomycetes</taxon>
        <taxon>Chaetothyriomycetidae</taxon>
        <taxon>Chaetothyriales</taxon>
        <taxon>Trichomeriaceae</taxon>
        <taxon>Lithohypha</taxon>
    </lineage>
</organism>
<feature type="region of interest" description="Disordered" evidence="1">
    <location>
        <begin position="1"/>
        <end position="66"/>
    </location>
</feature>
<protein>
    <submittedName>
        <fullName evidence="2">Uncharacterized protein</fullName>
    </submittedName>
</protein>
<feature type="compositionally biased region" description="Polar residues" evidence="1">
    <location>
        <begin position="31"/>
        <end position="48"/>
    </location>
</feature>
<proteinExistence type="predicted"/>
<dbReference type="EMBL" id="JAVRRJ010000013">
    <property type="protein sequence ID" value="KAK5080575.1"/>
    <property type="molecule type" value="Genomic_DNA"/>
</dbReference>
<sequence length="66" mass="7293">MPGARPATDMPEDPKNLKASAKQEDKETRKAQSTNDGENKTGSGQTEYLSRKNHSSRNSDEGEKTR</sequence>
<gene>
    <name evidence="2" type="ORF">LTR05_008518</name>
</gene>
<evidence type="ECO:0000256" key="1">
    <source>
        <dbReference type="SAM" id="MobiDB-lite"/>
    </source>
</evidence>
<dbReference type="AlphaFoldDB" id="A0AAN7SMT4"/>
<name>A0AAN7SMT4_9EURO</name>
<accession>A0AAN7SMT4</accession>
<evidence type="ECO:0000313" key="2">
    <source>
        <dbReference type="EMBL" id="KAK5080575.1"/>
    </source>
</evidence>
<keyword evidence="3" id="KW-1185">Reference proteome</keyword>
<dbReference type="Proteomes" id="UP001309876">
    <property type="component" value="Unassembled WGS sequence"/>
</dbReference>
<feature type="compositionally biased region" description="Basic and acidic residues" evidence="1">
    <location>
        <begin position="57"/>
        <end position="66"/>
    </location>
</feature>
<evidence type="ECO:0000313" key="3">
    <source>
        <dbReference type="Proteomes" id="UP001309876"/>
    </source>
</evidence>
<comment type="caution">
    <text evidence="2">The sequence shown here is derived from an EMBL/GenBank/DDBJ whole genome shotgun (WGS) entry which is preliminary data.</text>
</comment>
<reference evidence="2 3" key="1">
    <citation type="submission" date="2023-08" db="EMBL/GenBank/DDBJ databases">
        <title>Black Yeasts Isolated from many extreme environments.</title>
        <authorList>
            <person name="Coleine C."/>
            <person name="Stajich J.E."/>
            <person name="Selbmann L."/>
        </authorList>
    </citation>
    <scope>NUCLEOTIDE SEQUENCE [LARGE SCALE GENOMIC DNA]</scope>
    <source>
        <strain evidence="2 3">CCFEE 5910</strain>
    </source>
</reference>